<keyword evidence="3" id="KW-1185">Reference proteome</keyword>
<gene>
    <name evidence="2" type="ordered locus">cce_1746</name>
</gene>
<feature type="transmembrane region" description="Helical" evidence="1">
    <location>
        <begin position="9"/>
        <end position="30"/>
    </location>
</feature>
<evidence type="ECO:0000313" key="2">
    <source>
        <dbReference type="EMBL" id="ACB51096.1"/>
    </source>
</evidence>
<dbReference type="OrthoDB" id="486490at2"/>
<name>B1WYS9_CROS5</name>
<dbReference type="STRING" id="43989.cce_1746"/>
<dbReference type="AlphaFoldDB" id="B1WYS9"/>
<reference evidence="2 3" key="1">
    <citation type="journal article" date="2008" name="Proc. Natl. Acad. Sci. U.S.A.">
        <title>The genome of Cyanothece 51142, a unicellular diazotrophic cyanobacterium important in the marine nitrogen cycle.</title>
        <authorList>
            <person name="Welsh E.A."/>
            <person name="Liberton M."/>
            <person name="Stoeckel J."/>
            <person name="Loh T."/>
            <person name="Elvitigala T."/>
            <person name="Wang C."/>
            <person name="Wollam A."/>
            <person name="Fulton R.S."/>
            <person name="Clifton S.W."/>
            <person name="Jacobs J.M."/>
            <person name="Aurora R."/>
            <person name="Ghosh B.K."/>
            <person name="Sherman L.A."/>
            <person name="Smith R.D."/>
            <person name="Wilson R.K."/>
            <person name="Pakrasi H.B."/>
        </authorList>
    </citation>
    <scope>NUCLEOTIDE SEQUENCE [LARGE SCALE GENOMIC DNA]</scope>
    <source>
        <strain evidence="3">ATCC 51142 / BH68</strain>
    </source>
</reference>
<dbReference type="KEGG" id="cyt:cce_1746"/>
<dbReference type="HOGENOM" id="CLU_163200_0_0_3"/>
<dbReference type="eggNOG" id="COG1675">
    <property type="taxonomic scope" value="Bacteria"/>
</dbReference>
<dbReference type="Proteomes" id="UP000001203">
    <property type="component" value="Chromosome circular"/>
</dbReference>
<proteinExistence type="predicted"/>
<keyword evidence="1" id="KW-1133">Transmembrane helix</keyword>
<keyword evidence="1" id="KW-0472">Membrane</keyword>
<evidence type="ECO:0000313" key="3">
    <source>
        <dbReference type="Proteomes" id="UP000001203"/>
    </source>
</evidence>
<dbReference type="PROSITE" id="PS51257">
    <property type="entry name" value="PROKAR_LIPOPROTEIN"/>
    <property type="match status" value="1"/>
</dbReference>
<keyword evidence="1" id="KW-0812">Transmembrane</keyword>
<evidence type="ECO:0000256" key="1">
    <source>
        <dbReference type="SAM" id="Phobius"/>
    </source>
</evidence>
<accession>B1WYS9</accession>
<dbReference type="EMBL" id="CP000806">
    <property type="protein sequence ID" value="ACB51096.1"/>
    <property type="molecule type" value="Genomic_DNA"/>
</dbReference>
<feature type="transmembrane region" description="Helical" evidence="1">
    <location>
        <begin position="36"/>
        <end position="59"/>
    </location>
</feature>
<organism evidence="2 3">
    <name type="scientific">Crocosphaera subtropica (strain ATCC 51142 / BH68)</name>
    <name type="common">Cyanothece sp. (strain ATCC 51142)</name>
    <dbReference type="NCBI Taxonomy" id="43989"/>
    <lineage>
        <taxon>Bacteria</taxon>
        <taxon>Bacillati</taxon>
        <taxon>Cyanobacteriota</taxon>
        <taxon>Cyanophyceae</taxon>
        <taxon>Oscillatoriophycideae</taxon>
        <taxon>Chroococcales</taxon>
        <taxon>Aphanothecaceae</taxon>
        <taxon>Crocosphaera</taxon>
        <taxon>Crocosphaera subtropica</taxon>
    </lineage>
</organism>
<sequence length="128" mass="14199">MNNYSPKLLWLNNSGLGCLLNLLLLAILLVSLGLGWVVNGFLILLGVILITPVIGLWILRWWVQRNLVEDHCPVCSYEFTGFNGVETRCPSCGEALEVENGKFKRVTPPGTIDVDVVDVSVKQFDDPD</sequence>
<dbReference type="RefSeq" id="WP_009545562.1">
    <property type="nucleotide sequence ID" value="NC_010546.1"/>
</dbReference>
<protein>
    <submittedName>
        <fullName evidence="2">Uncharacterized protein</fullName>
    </submittedName>
</protein>